<dbReference type="GO" id="GO:0016020">
    <property type="term" value="C:membrane"/>
    <property type="evidence" value="ECO:0007669"/>
    <property type="project" value="UniProtKB-SubCell"/>
</dbReference>
<dbReference type="PANTHER" id="PTHR32285">
    <property type="entry name" value="PROTEIN TRICHOME BIREFRINGENCE-LIKE 9-RELATED"/>
    <property type="match status" value="1"/>
</dbReference>
<feature type="domain" description="Trichome birefringence-like N-terminal" evidence="8">
    <location>
        <begin position="109"/>
        <end position="163"/>
    </location>
</feature>
<comment type="similarity">
    <text evidence="2">Belongs to the PC-esterase family. TBL subfamily.</text>
</comment>
<protein>
    <submittedName>
        <fullName evidence="9">PMR5 N-terminal domain</fullName>
    </submittedName>
</protein>
<dbReference type="InterPro" id="IPR026057">
    <property type="entry name" value="TBL_C"/>
</dbReference>
<reference evidence="9 10" key="1">
    <citation type="journal article" date="2017" name="Mol. Plant">
        <title>The Genome of Medicinal Plant Macleaya cordata Provides New Insights into Benzylisoquinoline Alkaloids Metabolism.</title>
        <authorList>
            <person name="Liu X."/>
            <person name="Liu Y."/>
            <person name="Huang P."/>
            <person name="Ma Y."/>
            <person name="Qing Z."/>
            <person name="Tang Q."/>
            <person name="Cao H."/>
            <person name="Cheng P."/>
            <person name="Zheng Y."/>
            <person name="Yuan Z."/>
            <person name="Zhou Y."/>
            <person name="Liu J."/>
            <person name="Tang Z."/>
            <person name="Zhuo Y."/>
            <person name="Zhang Y."/>
            <person name="Yu L."/>
            <person name="Huang J."/>
            <person name="Yang P."/>
            <person name="Peng Q."/>
            <person name="Zhang J."/>
            <person name="Jiang W."/>
            <person name="Zhang Z."/>
            <person name="Lin K."/>
            <person name="Ro D.K."/>
            <person name="Chen X."/>
            <person name="Xiong X."/>
            <person name="Shang Y."/>
            <person name="Huang S."/>
            <person name="Zeng J."/>
        </authorList>
    </citation>
    <scope>NUCLEOTIDE SEQUENCE [LARGE SCALE GENOMIC DNA]</scope>
    <source>
        <strain evidence="10">cv. BLH2017</strain>
        <tissue evidence="9">Root</tissue>
    </source>
</reference>
<dbReference type="Pfam" id="PF14416">
    <property type="entry name" value="PMR5N"/>
    <property type="match status" value="1"/>
</dbReference>
<keyword evidence="3" id="KW-0812">Transmembrane</keyword>
<evidence type="ECO:0000256" key="6">
    <source>
        <dbReference type="ARBA" id="ARBA00023136"/>
    </source>
</evidence>
<evidence type="ECO:0000256" key="3">
    <source>
        <dbReference type="ARBA" id="ARBA00022692"/>
    </source>
</evidence>
<feature type="domain" description="Trichome birefringence-like C-terminal" evidence="7">
    <location>
        <begin position="164"/>
        <end position="445"/>
    </location>
</feature>
<keyword evidence="5" id="KW-1133">Transmembrane helix</keyword>
<gene>
    <name evidence="9" type="ORF">BVC80_9091g65</name>
</gene>
<proteinExistence type="inferred from homology"/>
<evidence type="ECO:0000259" key="7">
    <source>
        <dbReference type="Pfam" id="PF13839"/>
    </source>
</evidence>
<evidence type="ECO:0000256" key="2">
    <source>
        <dbReference type="ARBA" id="ARBA00007727"/>
    </source>
</evidence>
<evidence type="ECO:0000259" key="8">
    <source>
        <dbReference type="Pfam" id="PF14416"/>
    </source>
</evidence>
<evidence type="ECO:0000256" key="5">
    <source>
        <dbReference type="ARBA" id="ARBA00022989"/>
    </source>
</evidence>
<dbReference type="STRING" id="56857.A0A200PWG8"/>
<dbReference type="GO" id="GO:0016413">
    <property type="term" value="F:O-acetyltransferase activity"/>
    <property type="evidence" value="ECO:0007669"/>
    <property type="project" value="InterPro"/>
</dbReference>
<dbReference type="InterPro" id="IPR025846">
    <property type="entry name" value="TBL_N"/>
</dbReference>
<dbReference type="OrthoDB" id="630188at2759"/>
<dbReference type="PANTHER" id="PTHR32285:SF241">
    <property type="entry name" value="PROTEIN TRICHOME BIREFRINGENCE-LIKE 4"/>
    <property type="match status" value="1"/>
</dbReference>
<evidence type="ECO:0000313" key="9">
    <source>
        <dbReference type="EMBL" id="OVA02558.1"/>
    </source>
</evidence>
<keyword evidence="4" id="KW-0735">Signal-anchor</keyword>
<name>A0A200PWG8_MACCD</name>
<accession>A0A200PWG8</accession>
<evidence type="ECO:0000256" key="4">
    <source>
        <dbReference type="ARBA" id="ARBA00022968"/>
    </source>
</evidence>
<dbReference type="AlphaFoldDB" id="A0A200PWG8"/>
<dbReference type="Pfam" id="PF13839">
    <property type="entry name" value="PC-Esterase"/>
    <property type="match status" value="1"/>
</dbReference>
<dbReference type="InterPro" id="IPR029962">
    <property type="entry name" value="TBL"/>
</dbReference>
<dbReference type="GO" id="GO:0005794">
    <property type="term" value="C:Golgi apparatus"/>
    <property type="evidence" value="ECO:0007669"/>
    <property type="project" value="TreeGrafter"/>
</dbReference>
<evidence type="ECO:0000313" key="10">
    <source>
        <dbReference type="Proteomes" id="UP000195402"/>
    </source>
</evidence>
<comment type="caution">
    <text evidence="9">The sequence shown here is derived from an EMBL/GenBank/DDBJ whole genome shotgun (WGS) entry which is preliminary data.</text>
</comment>
<comment type="subcellular location">
    <subcellularLocation>
        <location evidence="1">Membrane</location>
        <topology evidence="1">Single-pass membrane protein</topology>
    </subcellularLocation>
</comment>
<dbReference type="Proteomes" id="UP000195402">
    <property type="component" value="Unassembled WGS sequence"/>
</dbReference>
<evidence type="ECO:0000256" key="1">
    <source>
        <dbReference type="ARBA" id="ARBA00004167"/>
    </source>
</evidence>
<keyword evidence="6" id="KW-0472">Membrane</keyword>
<dbReference type="InParanoid" id="A0A200PWG8"/>
<sequence length="453" mass="52492">MELSRNLSWPFSRSRTHAFLVSFFLLGLFSYLSATLAGNSTTATAGASSPRILFSNSLYYFSPITSFTTRFISGNSPENQTNENPLSVEQTQQNYTETETKNLIDNLASCDIFDGKWVIDDSNPNPAYQPGSCPFIDDAFNCFKNGRPDSDYTRFRWKPNGCQIPRMEVKEMLEMLRGKRLVFVGDSLNRNMWESLVCALRDSLVDKNRVFEVSGRREFRTQGFYSFIFEDYNCSIDFIRAPFLVQEWKMSDMTGARRDTLRLDLVQKPPSKYHDADIIVFNTGHWWTHEKTSRGKDYYQEGDYVYSKLDMTEAYTKALRTWAQWVDANVDSSRTRVFFRGYSASHFKGGQWNSGGNCDGETQPITNDTYLLPYPRMMDILESVIKEMKTPVFYLNITRMTDYRKDGHPSIFRQPESQRRPGMFQDCSHWCLPGVPDVWNELLYAALLISRRP</sequence>
<dbReference type="EMBL" id="MVGT01003949">
    <property type="protein sequence ID" value="OVA02558.1"/>
    <property type="molecule type" value="Genomic_DNA"/>
</dbReference>
<organism evidence="9 10">
    <name type="scientific">Macleaya cordata</name>
    <name type="common">Five-seeded plume-poppy</name>
    <name type="synonym">Bocconia cordata</name>
    <dbReference type="NCBI Taxonomy" id="56857"/>
    <lineage>
        <taxon>Eukaryota</taxon>
        <taxon>Viridiplantae</taxon>
        <taxon>Streptophyta</taxon>
        <taxon>Embryophyta</taxon>
        <taxon>Tracheophyta</taxon>
        <taxon>Spermatophyta</taxon>
        <taxon>Magnoliopsida</taxon>
        <taxon>Ranunculales</taxon>
        <taxon>Papaveraceae</taxon>
        <taxon>Papaveroideae</taxon>
        <taxon>Macleaya</taxon>
    </lineage>
</organism>
<keyword evidence="10" id="KW-1185">Reference proteome</keyword>
<dbReference type="OMA" id="FQEGSHV"/>